<name>X1CPX6_9ZZZZ</name>
<evidence type="ECO:0000313" key="3">
    <source>
        <dbReference type="EMBL" id="GAH09872.1"/>
    </source>
</evidence>
<evidence type="ECO:0000259" key="2">
    <source>
        <dbReference type="Pfam" id="PF13796"/>
    </source>
</evidence>
<gene>
    <name evidence="3" type="ORF">S01H4_52064</name>
</gene>
<dbReference type="AlphaFoldDB" id="X1CPX6"/>
<proteinExistence type="predicted"/>
<accession>X1CPX6</accession>
<keyword evidence="1" id="KW-1133">Transmembrane helix</keyword>
<dbReference type="EMBL" id="BART01029704">
    <property type="protein sequence ID" value="GAH09872.1"/>
    <property type="molecule type" value="Genomic_DNA"/>
</dbReference>
<evidence type="ECO:0000256" key="1">
    <source>
        <dbReference type="SAM" id="Phobius"/>
    </source>
</evidence>
<dbReference type="InterPro" id="IPR025828">
    <property type="entry name" value="Put_sensor_dom"/>
</dbReference>
<reference evidence="3" key="1">
    <citation type="journal article" date="2014" name="Front. Microbiol.">
        <title>High frequency of phylogenetically diverse reductive dehalogenase-homologous genes in deep subseafloor sedimentary metagenomes.</title>
        <authorList>
            <person name="Kawai M."/>
            <person name="Futagami T."/>
            <person name="Toyoda A."/>
            <person name="Takaki Y."/>
            <person name="Nishi S."/>
            <person name="Hori S."/>
            <person name="Arai W."/>
            <person name="Tsubouchi T."/>
            <person name="Morono Y."/>
            <person name="Uchiyama I."/>
            <person name="Ito T."/>
            <person name="Fujiyama A."/>
            <person name="Inagaki F."/>
            <person name="Takami H."/>
        </authorList>
    </citation>
    <scope>NUCLEOTIDE SEQUENCE</scope>
    <source>
        <strain evidence="3">Expedition CK06-06</strain>
    </source>
</reference>
<keyword evidence="1" id="KW-0472">Membrane</keyword>
<protein>
    <recommendedName>
        <fullName evidence="2">Putative sensor domain-containing protein</fullName>
    </recommendedName>
</protein>
<keyword evidence="1" id="KW-0812">Transmembrane</keyword>
<feature type="transmembrane region" description="Helical" evidence="1">
    <location>
        <begin position="91"/>
        <end position="119"/>
    </location>
</feature>
<feature type="transmembrane region" description="Helical" evidence="1">
    <location>
        <begin position="139"/>
        <end position="161"/>
    </location>
</feature>
<feature type="domain" description="Putative sensor" evidence="2">
    <location>
        <begin position="6"/>
        <end position="179"/>
    </location>
</feature>
<feature type="transmembrane region" description="Helical" evidence="1">
    <location>
        <begin position="28"/>
        <end position="48"/>
    </location>
</feature>
<sequence>MLFLVFTGCLFGLWALFGGIFSLVSLIFVIGIPITGLFLLSIRGIALIEGRIIEALLGIRMPRKPVFVRQGLGPWEKFKSLIMDPYTWKSLAYLILLFPFGWIYFGLSGFALAFALSFVFAPVLELIFHIPLDLYGTDVFIPVGMLPIVSIGGILLFFLMLHMAKFVGRIHGRYAKFMLVRK</sequence>
<dbReference type="Pfam" id="PF13796">
    <property type="entry name" value="Sensor"/>
    <property type="match status" value="1"/>
</dbReference>
<comment type="caution">
    <text evidence="3">The sequence shown here is derived from an EMBL/GenBank/DDBJ whole genome shotgun (WGS) entry which is preliminary data.</text>
</comment>
<organism evidence="3">
    <name type="scientific">marine sediment metagenome</name>
    <dbReference type="NCBI Taxonomy" id="412755"/>
    <lineage>
        <taxon>unclassified sequences</taxon>
        <taxon>metagenomes</taxon>
        <taxon>ecological metagenomes</taxon>
    </lineage>
</organism>